<feature type="transmembrane region" description="Helical" evidence="1">
    <location>
        <begin position="76"/>
        <end position="93"/>
    </location>
</feature>
<evidence type="ECO:0000313" key="2">
    <source>
        <dbReference type="EMBL" id="MBL4929847.1"/>
    </source>
</evidence>
<gene>
    <name evidence="2" type="ORF">JI744_17220</name>
</gene>
<keyword evidence="1" id="KW-0472">Membrane</keyword>
<proteinExistence type="predicted"/>
<sequence>MLGRMAYLSLAGVVLALWALMTQVVGPELAAAAGGQTSFDARFGGYDLTAAQAYVDRLTPTGRDLYLEALHRLDGLFIPALALFLVWSFAVLLPRWLALAMALVVIAGAVADLTENIRVATLLTAGELTEAMVTAASDATRIKAVLDGFALLVFGGAVLLAGYRRFRQGKVRP</sequence>
<keyword evidence="3" id="KW-1185">Reference proteome</keyword>
<keyword evidence="1" id="KW-0812">Transmembrane</keyword>
<evidence type="ECO:0000313" key="3">
    <source>
        <dbReference type="Proteomes" id="UP000619033"/>
    </source>
</evidence>
<dbReference type="AlphaFoldDB" id="A0A8J7MSN4"/>
<evidence type="ECO:0000256" key="1">
    <source>
        <dbReference type="SAM" id="Phobius"/>
    </source>
</evidence>
<keyword evidence="1" id="KW-1133">Transmembrane helix</keyword>
<dbReference type="RefSeq" id="WP_202662416.1">
    <property type="nucleotide sequence ID" value="NZ_JAESVP010000011.1"/>
</dbReference>
<comment type="caution">
    <text evidence="2">The sequence shown here is derived from an EMBL/GenBank/DDBJ whole genome shotgun (WGS) entry which is preliminary data.</text>
</comment>
<dbReference type="EMBL" id="JAESVP010000011">
    <property type="protein sequence ID" value="MBL4929847.1"/>
    <property type="molecule type" value="Genomic_DNA"/>
</dbReference>
<feature type="transmembrane region" description="Helical" evidence="1">
    <location>
        <begin position="100"/>
        <end position="124"/>
    </location>
</feature>
<feature type="transmembrane region" description="Helical" evidence="1">
    <location>
        <begin position="144"/>
        <end position="163"/>
    </location>
</feature>
<accession>A0A8J7MSN4</accession>
<protein>
    <submittedName>
        <fullName evidence="2">Uncharacterized protein</fullName>
    </submittedName>
</protein>
<reference evidence="2" key="1">
    <citation type="submission" date="2021-01" db="EMBL/GenBank/DDBJ databases">
        <title>Genome seq and assembly of Tabrizicola sp. KVB23.</title>
        <authorList>
            <person name="Chhetri G."/>
        </authorList>
    </citation>
    <scope>NUCLEOTIDE SEQUENCE</scope>
    <source>
        <strain evidence="2">KVB23</strain>
    </source>
</reference>
<name>A0A8J7MSN4_9RHOB</name>
<dbReference type="Proteomes" id="UP000619033">
    <property type="component" value="Unassembled WGS sequence"/>
</dbReference>
<organism evidence="2 3">
    <name type="scientific">Fuscibacter oryzae</name>
    <dbReference type="NCBI Taxonomy" id="2803939"/>
    <lineage>
        <taxon>Bacteria</taxon>
        <taxon>Pseudomonadati</taxon>
        <taxon>Pseudomonadota</taxon>
        <taxon>Alphaproteobacteria</taxon>
        <taxon>Rhodobacterales</taxon>
        <taxon>Paracoccaceae</taxon>
        <taxon>Fuscibacter</taxon>
    </lineage>
</organism>